<keyword evidence="3" id="KW-0804">Transcription</keyword>
<evidence type="ECO:0000256" key="1">
    <source>
        <dbReference type="ARBA" id="ARBA00023015"/>
    </source>
</evidence>
<feature type="compositionally biased region" description="Polar residues" evidence="5">
    <location>
        <begin position="200"/>
        <end position="211"/>
    </location>
</feature>
<dbReference type="RefSeq" id="WP_184399147.1">
    <property type="nucleotide sequence ID" value="NZ_BAAAJD010000089.1"/>
</dbReference>
<protein>
    <submittedName>
        <fullName evidence="7">AcrR family transcriptional regulator</fullName>
    </submittedName>
</protein>
<dbReference type="Pfam" id="PF00440">
    <property type="entry name" value="TetR_N"/>
    <property type="match status" value="1"/>
</dbReference>
<dbReference type="AlphaFoldDB" id="A0A7W8QTI6"/>
<reference evidence="7 8" key="1">
    <citation type="submission" date="2020-08" db="EMBL/GenBank/DDBJ databases">
        <title>Sequencing the genomes of 1000 actinobacteria strains.</title>
        <authorList>
            <person name="Klenk H.-P."/>
        </authorList>
    </citation>
    <scope>NUCLEOTIDE SEQUENCE [LARGE SCALE GENOMIC DNA]</scope>
    <source>
        <strain evidence="7 8">DSM 44551</strain>
    </source>
</reference>
<evidence type="ECO:0000256" key="2">
    <source>
        <dbReference type="ARBA" id="ARBA00023125"/>
    </source>
</evidence>
<dbReference type="EMBL" id="JACHDB010000002">
    <property type="protein sequence ID" value="MBB5435944.1"/>
    <property type="molecule type" value="Genomic_DNA"/>
</dbReference>
<dbReference type="GO" id="GO:0003700">
    <property type="term" value="F:DNA-binding transcription factor activity"/>
    <property type="evidence" value="ECO:0007669"/>
    <property type="project" value="TreeGrafter"/>
</dbReference>
<dbReference type="InterPro" id="IPR001647">
    <property type="entry name" value="HTH_TetR"/>
</dbReference>
<evidence type="ECO:0000313" key="7">
    <source>
        <dbReference type="EMBL" id="MBB5435944.1"/>
    </source>
</evidence>
<keyword evidence="2 4" id="KW-0238">DNA-binding</keyword>
<dbReference type="PANTHER" id="PTHR30055">
    <property type="entry name" value="HTH-TYPE TRANSCRIPTIONAL REGULATOR RUTR"/>
    <property type="match status" value="1"/>
</dbReference>
<dbReference type="InterPro" id="IPR050109">
    <property type="entry name" value="HTH-type_TetR-like_transc_reg"/>
</dbReference>
<dbReference type="Proteomes" id="UP000572635">
    <property type="component" value="Unassembled WGS sequence"/>
</dbReference>
<accession>A0A7W8QTI6</accession>
<sequence length="219" mass="22544">MPTETGRDGARAPRSPLTERRKAETRRTIARAACELFAERGAAGTTAEEIAAAAGVGLRTFYRYFRYKEDAVEPVLAEGANRWLDLVAAGPPGLPDAGALEAVAVRALAPDDAEGVEAMERTGGLLRAAAGDPALEAVWARVNLGAERRLAAALTGLAPDADPLRIRTLAAGAATAIRVAIEQWSAAPDGPTHGPGSPSDLVTATMRTLTGGSPGTAGR</sequence>
<dbReference type="PRINTS" id="PR00455">
    <property type="entry name" value="HTHTETR"/>
</dbReference>
<evidence type="ECO:0000259" key="6">
    <source>
        <dbReference type="PROSITE" id="PS50977"/>
    </source>
</evidence>
<dbReference type="SUPFAM" id="SSF46689">
    <property type="entry name" value="Homeodomain-like"/>
    <property type="match status" value="1"/>
</dbReference>
<feature type="DNA-binding region" description="H-T-H motif" evidence="4">
    <location>
        <begin position="46"/>
        <end position="65"/>
    </location>
</feature>
<dbReference type="GO" id="GO:0000976">
    <property type="term" value="F:transcription cis-regulatory region binding"/>
    <property type="evidence" value="ECO:0007669"/>
    <property type="project" value="TreeGrafter"/>
</dbReference>
<keyword evidence="8" id="KW-1185">Reference proteome</keyword>
<evidence type="ECO:0000256" key="5">
    <source>
        <dbReference type="SAM" id="MobiDB-lite"/>
    </source>
</evidence>
<dbReference type="PANTHER" id="PTHR30055:SF238">
    <property type="entry name" value="MYCOFACTOCIN BIOSYNTHESIS TRANSCRIPTIONAL REGULATOR MFTR-RELATED"/>
    <property type="match status" value="1"/>
</dbReference>
<comment type="caution">
    <text evidence="7">The sequence shown here is derived from an EMBL/GenBank/DDBJ whole genome shotgun (WGS) entry which is preliminary data.</text>
</comment>
<dbReference type="PROSITE" id="PS50977">
    <property type="entry name" value="HTH_TETR_2"/>
    <property type="match status" value="1"/>
</dbReference>
<evidence type="ECO:0000256" key="4">
    <source>
        <dbReference type="PROSITE-ProRule" id="PRU00335"/>
    </source>
</evidence>
<feature type="region of interest" description="Disordered" evidence="5">
    <location>
        <begin position="186"/>
        <end position="219"/>
    </location>
</feature>
<organism evidence="7 8">
    <name type="scientific">Nocardiopsis composta</name>
    <dbReference type="NCBI Taxonomy" id="157465"/>
    <lineage>
        <taxon>Bacteria</taxon>
        <taxon>Bacillati</taxon>
        <taxon>Actinomycetota</taxon>
        <taxon>Actinomycetes</taxon>
        <taxon>Streptosporangiales</taxon>
        <taxon>Nocardiopsidaceae</taxon>
        <taxon>Nocardiopsis</taxon>
    </lineage>
</organism>
<feature type="domain" description="HTH tetR-type" evidence="6">
    <location>
        <begin position="23"/>
        <end position="83"/>
    </location>
</feature>
<evidence type="ECO:0000313" key="8">
    <source>
        <dbReference type="Proteomes" id="UP000572635"/>
    </source>
</evidence>
<dbReference type="InterPro" id="IPR009057">
    <property type="entry name" value="Homeodomain-like_sf"/>
</dbReference>
<keyword evidence="1" id="KW-0805">Transcription regulation</keyword>
<evidence type="ECO:0000256" key="3">
    <source>
        <dbReference type="ARBA" id="ARBA00023163"/>
    </source>
</evidence>
<proteinExistence type="predicted"/>
<name>A0A7W8QTI6_9ACTN</name>
<gene>
    <name evidence="7" type="ORF">HDA36_006092</name>
</gene>
<dbReference type="Gene3D" id="1.10.357.10">
    <property type="entry name" value="Tetracycline Repressor, domain 2"/>
    <property type="match status" value="1"/>
</dbReference>
<feature type="region of interest" description="Disordered" evidence="5">
    <location>
        <begin position="1"/>
        <end position="25"/>
    </location>
</feature>